<reference evidence="3" key="2">
    <citation type="submission" date="2021-04" db="EMBL/GenBank/DDBJ databases">
        <authorList>
            <person name="Gilroy R."/>
        </authorList>
    </citation>
    <scope>NUCLEOTIDE SEQUENCE</scope>
    <source>
        <strain evidence="3">ChiHecec2B26-7398</strain>
    </source>
</reference>
<dbReference type="EMBL" id="DXEI01000053">
    <property type="protein sequence ID" value="HIX94457.1"/>
    <property type="molecule type" value="Genomic_DNA"/>
</dbReference>
<keyword evidence="2" id="KW-0812">Transmembrane</keyword>
<reference evidence="3" key="1">
    <citation type="journal article" date="2021" name="PeerJ">
        <title>Extensive microbial diversity within the chicken gut microbiome revealed by metagenomics and culture.</title>
        <authorList>
            <person name="Gilroy R."/>
            <person name="Ravi A."/>
            <person name="Getino M."/>
            <person name="Pursley I."/>
            <person name="Horton D.L."/>
            <person name="Alikhan N.F."/>
            <person name="Baker D."/>
            <person name="Gharbi K."/>
            <person name="Hall N."/>
            <person name="Watson M."/>
            <person name="Adriaenssens E.M."/>
            <person name="Foster-Nyarko E."/>
            <person name="Jarju S."/>
            <person name="Secka A."/>
            <person name="Antonio M."/>
            <person name="Oren A."/>
            <person name="Chaudhuri R.R."/>
            <person name="La Ragione R."/>
            <person name="Hildebrand F."/>
            <person name="Pallen M.J."/>
        </authorList>
    </citation>
    <scope>NUCLEOTIDE SEQUENCE</scope>
    <source>
        <strain evidence="3">ChiHecec2B26-7398</strain>
    </source>
</reference>
<evidence type="ECO:0000313" key="4">
    <source>
        <dbReference type="Proteomes" id="UP000886751"/>
    </source>
</evidence>
<organism evidence="3 4">
    <name type="scientific">Candidatus Gemmiger excrementipullorum</name>
    <dbReference type="NCBI Taxonomy" id="2838610"/>
    <lineage>
        <taxon>Bacteria</taxon>
        <taxon>Bacillati</taxon>
        <taxon>Bacillota</taxon>
        <taxon>Clostridia</taxon>
        <taxon>Eubacteriales</taxon>
        <taxon>Gemmiger</taxon>
    </lineage>
</organism>
<evidence type="ECO:0000313" key="3">
    <source>
        <dbReference type="EMBL" id="HIX94457.1"/>
    </source>
</evidence>
<name>A0A9D1Y0F5_9FIRM</name>
<feature type="compositionally biased region" description="Low complexity" evidence="1">
    <location>
        <begin position="90"/>
        <end position="102"/>
    </location>
</feature>
<keyword evidence="2" id="KW-1133">Transmembrane helix</keyword>
<feature type="compositionally biased region" description="Pro residues" evidence="1">
    <location>
        <begin position="103"/>
        <end position="115"/>
    </location>
</feature>
<comment type="caution">
    <text evidence="3">The sequence shown here is derived from an EMBL/GenBank/DDBJ whole genome shotgun (WGS) entry which is preliminary data.</text>
</comment>
<evidence type="ECO:0000256" key="1">
    <source>
        <dbReference type="SAM" id="MobiDB-lite"/>
    </source>
</evidence>
<feature type="transmembrane region" description="Helical" evidence="2">
    <location>
        <begin position="139"/>
        <end position="163"/>
    </location>
</feature>
<sequence length="409" mass="42755">MRKYAYLARLEELLAALPAQERQDALNYYEEYFDAAGSENEEQTAAELGDPAEVARNILEGEGVEPPTPAAAGPAAPPRGEAPAAPQPGSPAGESDAQAQTVPPQPPAAPQPPALGDPEHYPASGVTTATKERKSPRRLWLVFWLLVGLALIIQVSVLLLGLARPGTTAASMEVAESASAAESAPAVEEGPVPTAATAGLTPSGDVIYVGSLPVPGNGTLYVNMICGNVSFRIGPEAKAEVRSVDVSDAVQLKQTVGYGWVLTCDSTDPSTHVTIVLPANAYDRVEVDIEQSGAIELGNLQIKEICAATQSGMIQSGVLRTRALGVQTQDGNIWLEEVAGLTGYDTESVTLQAPLGTVTATLAAPRAQWHTTVQQAHGETWTEEEARETPARTLYASGGEGVNLTYGEG</sequence>
<protein>
    <submittedName>
        <fullName evidence="3">DUF1700 domain-containing protein</fullName>
    </submittedName>
</protein>
<feature type="region of interest" description="Disordered" evidence="1">
    <location>
        <begin position="62"/>
        <end position="130"/>
    </location>
</feature>
<proteinExistence type="predicted"/>
<dbReference type="AlphaFoldDB" id="A0A9D1Y0F5"/>
<accession>A0A9D1Y0F5</accession>
<keyword evidence="2" id="KW-0472">Membrane</keyword>
<gene>
    <name evidence="3" type="ORF">H9846_03260</name>
</gene>
<evidence type="ECO:0000256" key="2">
    <source>
        <dbReference type="SAM" id="Phobius"/>
    </source>
</evidence>
<feature type="compositionally biased region" description="Low complexity" evidence="1">
    <location>
        <begin position="62"/>
        <end position="84"/>
    </location>
</feature>
<dbReference type="Proteomes" id="UP000886751">
    <property type="component" value="Unassembled WGS sequence"/>
</dbReference>
<dbReference type="Pfam" id="PF22564">
    <property type="entry name" value="HAAS"/>
    <property type="match status" value="1"/>
</dbReference>